<gene>
    <name evidence="1" type="ORF">CDV28_12313</name>
</gene>
<reference evidence="1" key="1">
    <citation type="submission" date="2017-07" db="EMBL/GenBank/DDBJ databases">
        <title>The cable genome - Insights into the physiology and evolution of filamentous bacteria capable of sulfide oxidation via long distance electron transfer.</title>
        <authorList>
            <person name="Thorup C."/>
            <person name="Bjerg J.T."/>
            <person name="Schreiber L."/>
            <person name="Nielsen L.P."/>
            <person name="Kjeldsen K.U."/>
            <person name="Boesen T."/>
            <person name="Boggild A."/>
            <person name="Meysman F."/>
            <person name="Geelhoed J."/>
            <person name="Schramm A."/>
        </authorList>
    </citation>
    <scope>NUCLEOTIDE SEQUENCE [LARGE SCALE GENOMIC DNA]</scope>
    <source>
        <strain evidence="1">GS</strain>
    </source>
</reference>
<keyword evidence="2" id="KW-1185">Reference proteome</keyword>
<evidence type="ECO:0000313" key="1">
    <source>
        <dbReference type="EMBL" id="TAA74541.1"/>
    </source>
</evidence>
<organism evidence="1 2">
    <name type="scientific">Candidatus Electronema aureum</name>
    <dbReference type="NCBI Taxonomy" id="2005002"/>
    <lineage>
        <taxon>Bacteria</taxon>
        <taxon>Pseudomonadati</taxon>
        <taxon>Thermodesulfobacteriota</taxon>
        <taxon>Desulfobulbia</taxon>
        <taxon>Desulfobulbales</taxon>
        <taxon>Desulfobulbaceae</taxon>
        <taxon>Candidatus Electronema</taxon>
    </lineage>
</organism>
<dbReference type="AlphaFoldDB" id="A0A521G105"/>
<sequence>MARHINPSGSTNKAIDALDRKRERERRFILSKARDIAPELAVRLVQRLLDAHIIETNDVHAIQDGVERQLREPAEMEEFEIRLKIADIRTLVPDPNILSLYLTAYIINDLIDHPRVQDVFGSDLDVYNAVDSVLSKIRQGAED</sequence>
<dbReference type="EMBL" id="NQJD01000023">
    <property type="protein sequence ID" value="TAA74541.1"/>
    <property type="molecule type" value="Genomic_DNA"/>
</dbReference>
<proteinExistence type="predicted"/>
<evidence type="ECO:0000313" key="2">
    <source>
        <dbReference type="Proteomes" id="UP000316238"/>
    </source>
</evidence>
<dbReference type="Proteomes" id="UP000316238">
    <property type="component" value="Unassembled WGS sequence"/>
</dbReference>
<comment type="caution">
    <text evidence="1">The sequence shown here is derived from an EMBL/GenBank/DDBJ whole genome shotgun (WGS) entry which is preliminary data.</text>
</comment>
<name>A0A521G105_9BACT</name>
<accession>A0A521G105</accession>
<protein>
    <submittedName>
        <fullName evidence="1">Uncharacterized protein</fullName>
    </submittedName>
</protein>